<dbReference type="GO" id="GO:0016567">
    <property type="term" value="P:protein ubiquitination"/>
    <property type="evidence" value="ECO:0007669"/>
    <property type="project" value="TreeGrafter"/>
</dbReference>
<dbReference type="EMBL" id="CACTIH010005527">
    <property type="protein sequence ID" value="CAA2996541.1"/>
    <property type="molecule type" value="Genomic_DNA"/>
</dbReference>
<accession>A0A8S0SUY8</accession>
<dbReference type="Gramene" id="OE9A081929T1">
    <property type="protein sequence ID" value="OE9A081929C1"/>
    <property type="gene ID" value="OE9A081929"/>
</dbReference>
<sequence length="248" mass="28665">MWQKHSHKFSFRESIKSLETDIQHANNLVAALPRDLSGDCIQMKLSYSPFSPFMLFLIEWMNWSCLDTLPSFLGLLHILVYRVYVDGMPTASSEERKATVQEFYSVIFPSLKQLEGSLMELMEDNLKKPEILISKGEEENVKSRMDFEREDECGICMEMGSKAVLPNCGHSMCIGCFHDWYLRSQSCPFCRGSLDKVSSEDLWILTGNCDIVDTVSLAKENLRRFYIYIEKLPLVVSDNNLLMYNYMI</sequence>
<gene>
    <name evidence="3" type="ORF">OLEA9_A081929</name>
</gene>
<comment type="caution">
    <text evidence="3">The sequence shown here is derived from an EMBL/GenBank/DDBJ whole genome shotgun (WGS) entry which is preliminary data.</text>
</comment>
<protein>
    <submittedName>
        <fullName evidence="3">Peroxisome biogenesis factor 10-like</fullName>
    </submittedName>
</protein>
<evidence type="ECO:0000256" key="1">
    <source>
        <dbReference type="PROSITE-ProRule" id="PRU00175"/>
    </source>
</evidence>
<dbReference type="SMART" id="SM00184">
    <property type="entry name" value="RING"/>
    <property type="match status" value="1"/>
</dbReference>
<feature type="domain" description="RING-type" evidence="2">
    <location>
        <begin position="153"/>
        <end position="191"/>
    </location>
</feature>
<evidence type="ECO:0000313" key="4">
    <source>
        <dbReference type="Proteomes" id="UP000594638"/>
    </source>
</evidence>
<dbReference type="Pfam" id="PF13920">
    <property type="entry name" value="zf-C3HC4_3"/>
    <property type="match status" value="1"/>
</dbReference>
<dbReference type="Proteomes" id="UP000594638">
    <property type="component" value="Unassembled WGS sequence"/>
</dbReference>
<dbReference type="InterPro" id="IPR001841">
    <property type="entry name" value="Znf_RING"/>
</dbReference>
<name>A0A8S0SUY8_OLEEU</name>
<keyword evidence="4" id="KW-1185">Reference proteome</keyword>
<keyword evidence="1" id="KW-0862">Zinc</keyword>
<dbReference type="FunFam" id="3.30.40.10:FF:000660">
    <property type="entry name" value="RING/U-box superfamily protein"/>
    <property type="match status" value="1"/>
</dbReference>
<dbReference type="GO" id="GO:0008270">
    <property type="term" value="F:zinc ion binding"/>
    <property type="evidence" value="ECO:0007669"/>
    <property type="project" value="UniProtKB-KW"/>
</dbReference>
<dbReference type="PANTHER" id="PTHR15315:SF22">
    <property type="entry name" value="OS01G0905700 PROTEIN"/>
    <property type="match status" value="1"/>
</dbReference>
<keyword evidence="1" id="KW-0479">Metal-binding</keyword>
<evidence type="ECO:0000313" key="3">
    <source>
        <dbReference type="EMBL" id="CAA2996541.1"/>
    </source>
</evidence>
<evidence type="ECO:0000259" key="2">
    <source>
        <dbReference type="PROSITE" id="PS50089"/>
    </source>
</evidence>
<proteinExistence type="predicted"/>
<keyword evidence="1" id="KW-0863">Zinc-finger</keyword>
<dbReference type="OrthoDB" id="1630758at2759"/>
<dbReference type="AlphaFoldDB" id="A0A8S0SUY8"/>
<dbReference type="PROSITE" id="PS50089">
    <property type="entry name" value="ZF_RING_2"/>
    <property type="match status" value="1"/>
</dbReference>
<dbReference type="GO" id="GO:0061630">
    <property type="term" value="F:ubiquitin protein ligase activity"/>
    <property type="evidence" value="ECO:0007669"/>
    <property type="project" value="TreeGrafter"/>
</dbReference>
<dbReference type="InterPro" id="IPR013083">
    <property type="entry name" value="Znf_RING/FYVE/PHD"/>
</dbReference>
<dbReference type="SUPFAM" id="SSF57850">
    <property type="entry name" value="RING/U-box"/>
    <property type="match status" value="1"/>
</dbReference>
<organism evidence="3 4">
    <name type="scientific">Olea europaea subsp. europaea</name>
    <dbReference type="NCBI Taxonomy" id="158383"/>
    <lineage>
        <taxon>Eukaryota</taxon>
        <taxon>Viridiplantae</taxon>
        <taxon>Streptophyta</taxon>
        <taxon>Embryophyta</taxon>
        <taxon>Tracheophyta</taxon>
        <taxon>Spermatophyta</taxon>
        <taxon>Magnoliopsida</taxon>
        <taxon>eudicotyledons</taxon>
        <taxon>Gunneridae</taxon>
        <taxon>Pentapetalae</taxon>
        <taxon>asterids</taxon>
        <taxon>lamiids</taxon>
        <taxon>Lamiales</taxon>
        <taxon>Oleaceae</taxon>
        <taxon>Oleeae</taxon>
        <taxon>Olea</taxon>
    </lineage>
</organism>
<reference evidence="3 4" key="1">
    <citation type="submission" date="2019-12" db="EMBL/GenBank/DDBJ databases">
        <authorList>
            <person name="Alioto T."/>
            <person name="Alioto T."/>
            <person name="Gomez Garrido J."/>
        </authorList>
    </citation>
    <scope>NUCLEOTIDE SEQUENCE [LARGE SCALE GENOMIC DNA]</scope>
</reference>
<dbReference type="Gene3D" id="3.30.40.10">
    <property type="entry name" value="Zinc/RING finger domain, C3HC4 (zinc finger)"/>
    <property type="match status" value="1"/>
</dbReference>
<dbReference type="PANTHER" id="PTHR15315">
    <property type="entry name" value="RING FINGER PROTEIN 41, 151"/>
    <property type="match status" value="1"/>
</dbReference>